<feature type="compositionally biased region" description="Basic and acidic residues" evidence="3">
    <location>
        <begin position="1591"/>
        <end position="1602"/>
    </location>
</feature>
<feature type="region of interest" description="Disordered" evidence="3">
    <location>
        <begin position="1548"/>
        <end position="1650"/>
    </location>
</feature>
<dbReference type="SMART" id="SM00799">
    <property type="entry name" value="DENN"/>
    <property type="match status" value="1"/>
</dbReference>
<evidence type="ECO:0000256" key="2">
    <source>
        <dbReference type="PROSITE-ProRule" id="PRU00708"/>
    </source>
</evidence>
<accession>A0A224YJ52</accession>
<dbReference type="PROSITE" id="PS51498">
    <property type="entry name" value="MABP"/>
    <property type="match status" value="1"/>
</dbReference>
<feature type="compositionally biased region" description="Polar residues" evidence="3">
    <location>
        <begin position="1641"/>
        <end position="1650"/>
    </location>
</feature>
<dbReference type="InterPro" id="IPR023341">
    <property type="entry name" value="MABP"/>
</dbReference>
<name>A0A224YJ52_9ACAR</name>
<feature type="compositionally biased region" description="Low complexity" evidence="3">
    <location>
        <begin position="1561"/>
        <end position="1572"/>
    </location>
</feature>
<dbReference type="InterPro" id="IPR043153">
    <property type="entry name" value="DENN_C"/>
</dbReference>
<dbReference type="PANTHER" id="PTHR12296">
    <property type="entry name" value="DENN DOMAIN-CONTAINING PROTEIN 4"/>
    <property type="match status" value="1"/>
</dbReference>
<dbReference type="GO" id="GO:0032483">
    <property type="term" value="P:regulation of Rab protein signal transduction"/>
    <property type="evidence" value="ECO:0007669"/>
    <property type="project" value="TreeGrafter"/>
</dbReference>
<feature type="region of interest" description="Disordered" evidence="3">
    <location>
        <begin position="1240"/>
        <end position="1348"/>
    </location>
</feature>
<dbReference type="PROSITE" id="PS50211">
    <property type="entry name" value="DENN"/>
    <property type="match status" value="1"/>
</dbReference>
<dbReference type="InterPro" id="IPR037516">
    <property type="entry name" value="Tripartite_DENN"/>
</dbReference>
<feature type="compositionally biased region" description="Low complexity" evidence="3">
    <location>
        <begin position="1243"/>
        <end position="1264"/>
    </location>
</feature>
<evidence type="ECO:0000256" key="3">
    <source>
        <dbReference type="SAM" id="MobiDB-lite"/>
    </source>
</evidence>
<dbReference type="PANTHER" id="PTHR12296:SF30">
    <property type="entry name" value="DENN DOMAIN-CONTAINING PROTEIN CRAG"/>
    <property type="match status" value="1"/>
</dbReference>
<protein>
    <submittedName>
        <fullName evidence="6">Calmodulin binding protein crag</fullName>
    </submittedName>
</protein>
<dbReference type="Gene3D" id="3.40.50.11500">
    <property type="match status" value="1"/>
</dbReference>
<evidence type="ECO:0000256" key="1">
    <source>
        <dbReference type="ARBA" id="ARBA00022658"/>
    </source>
</evidence>
<feature type="repeat" description="PPR" evidence="2">
    <location>
        <begin position="806"/>
        <end position="840"/>
    </location>
</feature>
<evidence type="ECO:0000259" key="4">
    <source>
        <dbReference type="PROSITE" id="PS50211"/>
    </source>
</evidence>
<dbReference type="GO" id="GO:0005085">
    <property type="term" value="F:guanyl-nucleotide exchange factor activity"/>
    <property type="evidence" value="ECO:0007669"/>
    <property type="project" value="UniProtKB-KW"/>
</dbReference>
<dbReference type="InterPro" id="IPR011990">
    <property type="entry name" value="TPR-like_helical_dom_sf"/>
</dbReference>
<dbReference type="InterPro" id="IPR051696">
    <property type="entry name" value="DENN_Domain_GEFs"/>
</dbReference>
<dbReference type="Pfam" id="PF02141">
    <property type="entry name" value="DENN"/>
    <property type="match status" value="1"/>
</dbReference>
<dbReference type="SMART" id="SM00800">
    <property type="entry name" value="uDENN"/>
    <property type="match status" value="1"/>
</dbReference>
<feature type="domain" description="MABP" evidence="5">
    <location>
        <begin position="38"/>
        <end position="194"/>
    </location>
</feature>
<dbReference type="GO" id="GO:0031410">
    <property type="term" value="C:cytoplasmic vesicle"/>
    <property type="evidence" value="ECO:0007669"/>
    <property type="project" value="TreeGrafter"/>
</dbReference>
<feature type="region of interest" description="Disordered" evidence="3">
    <location>
        <begin position="889"/>
        <end position="918"/>
    </location>
</feature>
<evidence type="ECO:0000259" key="5">
    <source>
        <dbReference type="PROSITE" id="PS51498"/>
    </source>
</evidence>
<proteinExistence type="predicted"/>
<feature type="compositionally biased region" description="Polar residues" evidence="3">
    <location>
        <begin position="1333"/>
        <end position="1348"/>
    </location>
</feature>
<dbReference type="Pfam" id="PF03456">
    <property type="entry name" value="uDENN"/>
    <property type="match status" value="1"/>
</dbReference>
<feature type="domain" description="UDENN" evidence="4">
    <location>
        <begin position="186"/>
        <end position="646"/>
    </location>
</feature>
<dbReference type="PROSITE" id="PS51375">
    <property type="entry name" value="PPR"/>
    <property type="match status" value="1"/>
</dbReference>
<keyword evidence="1" id="KW-0344">Guanine-nucleotide releasing factor</keyword>
<dbReference type="Pfam" id="PF03455">
    <property type="entry name" value="dDENN"/>
    <property type="match status" value="1"/>
</dbReference>
<dbReference type="SMART" id="SM00801">
    <property type="entry name" value="dDENN"/>
    <property type="match status" value="1"/>
</dbReference>
<sequence>MEEKRVADYFVVAGLPANPKPLEEDCVAMQSSGASYGSMPVTDIAVIVRTEGETPPPGFECIEQTPMGFPADLNHGSLRSPSIYLCYRRGRDKPPLVDIGVLYENKQRVMADSEILKKTPYGRPANVNNSGSRTFLTFRRASENAPCNQLVVTDLCVILANKGETPPHAYCKIDRNLNKGMVGSDVFLCYKKSMNRPSLICYEPAVLERFPREDYASFPLPEQVALFCLPMGATIEAWPKKASQPRPTFSTFVLTLGSADKVYGASITFYERFPEEQLTDAQRAQLSSSNRSGQPQPTEEEVFSANKSICLLSHWPFFRTFEKFLRFLYRLSFVKNPRVSVERYISHFMLDIPFPSVQRPRIWIQLEDDHISLSQLEDTPLPLSGASFREFLKTLAPDNCLCVLLLALTEQKMLFHSLRPDVLTSVAEALVALMFPFHWQCPYIPLCPLGLSDVLSAPLPFIVGVDSRYFDMYEPPLEVACIDLDTNTIFINEEKSFLTLKLLPKKAARTLRGNLQSLYEKVCMYESNVASIAAAAAQNPTAAGGALGPFDREIGLHRKERRLELEIQEAFLRFMAAILKDFGSYLRPITTAPKPGVTDPNSLFDINGFLKSRDRAYHRFYQLMMHTQMFTRFIEERSFVSDKDVSLAFFDECTERVDAAGESAEHLLLEVAGSMQSHEHTVFISAPEPPLVDGLNGSPGTFGALNPALFHRQPAMSLLRVVPECQPSASPVARRTKQEVKSALRAARIQAECPVSWAKCLAGTSYSVWFMHLPAYTKTFASKAKALRVADEVLQRMQQLKLPAPDEVSYRILMLLCGQYGQPALAVKILFDMKKHGVQANAITYGYYNKAVLECAWPTGDSAHWAKLRNVVLAVSQFKRALRRSQGSLGCTVPDAPRSAGSSRTSLEETLRPQLDPMAVTPELLPELLTKTDDRSSSDAVAKPRVHTAAGGQSDAGYGSTSQDETAKASWQELSTIPQPSKERIAPQRRQRRSGAVVQSMRFEELDFTESDKFRNRVNSLIRGSVGALGSASSLTDAIVPSAGVLITSEAMRQNAFLRSNGGIMVDRLQNGRRRYHSASDRANQQRPTNMRRNLRVLGRSWTLGGEETALGQGDSHLAALAETPVSSDIPADSPLVQEQQEEDRTASPATDVPSSRSSDVVTPPRSTPRPAQMHRFSTGGSPANLARTLEQSKEFISSTLSPLRDAWQQMDLSGAAASISSTLGLKSRKFSLGSKMASVTRSSTFHSNHKSSSARSSPARSSSQMESLVEQDAPPTLPSPRATVPVESTVVVDGPALSTPRGLSRSSTLPYSPGRRYSPQCPPTSREAPPLTSGQSPQSSTFGLSRLSSRHSEYLVDSLRLAANSMASKFTEIKQSLSASNTPTRGSAYSLPRGYEHLLLEDDDQESSLSLESSRRASMDLLMGHGGEENLEELAPEDNLLMADSAIAGTPGAGSSLLRPVEAAEVAVPTASGGSTSRVALEVCITSCSQCNTCKSLLYDEEIMDGWTADDSNLNTRCYFCNGTVVPLLTVNIKDYRVEDSPVGGSLAPSMESLPSAAGLSSRLSPERSPLAKGPSPESTVGRAVTPDTRGADFHASRPDSIDSGNDAFLLLEESPDAADGPRVGDSCPESPLGSPPGQAGTSYLASPTSRALSAPVDIPLATANESLMVASPSSGSNETSDRAEHRTRRVTVGDAPLGLRTAAGRLGSAELLLDPQSAASTTPLFKLGSASPSRVSLSLGPSVTLDPMTVPYLSPLVLRKEVENLLEHEGDDCLLSAGFVDHHPILYWNLIWYFKRLSLPSHLPELCLQAVSLLRDRQVPEQWQSLEGKMVMISCCWDNPRLHNNMVPYMYTQLGKNNMSSLVQSLVTEDNKPTKSLRERVLSCVQQSNVREAVELLVRERHKARSQQRRPSLYRDVLFLSLATLGKDALNQNLFYRDYVKIYEELAAKRSALFKCDKYPSVRAMLCRKYFRDLELKPFSSI</sequence>
<feature type="region of interest" description="Disordered" evidence="3">
    <location>
        <begin position="930"/>
        <end position="997"/>
    </location>
</feature>
<feature type="region of interest" description="Disordered" evidence="3">
    <location>
        <begin position="1127"/>
        <end position="1184"/>
    </location>
</feature>
<dbReference type="InterPro" id="IPR002885">
    <property type="entry name" value="PPR_rpt"/>
</dbReference>
<dbReference type="InterPro" id="IPR005113">
    <property type="entry name" value="uDENN_dom"/>
</dbReference>
<dbReference type="EMBL" id="GFPF01006510">
    <property type="protein sequence ID" value="MAA17656.1"/>
    <property type="molecule type" value="Transcribed_RNA"/>
</dbReference>
<dbReference type="InterPro" id="IPR001194">
    <property type="entry name" value="cDENN_dom"/>
</dbReference>
<dbReference type="Gene3D" id="1.25.40.10">
    <property type="entry name" value="Tetratricopeptide repeat domain"/>
    <property type="match status" value="1"/>
</dbReference>
<organism evidence="6">
    <name type="scientific">Rhipicephalus zambeziensis</name>
    <dbReference type="NCBI Taxonomy" id="60191"/>
    <lineage>
        <taxon>Eukaryota</taxon>
        <taxon>Metazoa</taxon>
        <taxon>Ecdysozoa</taxon>
        <taxon>Arthropoda</taxon>
        <taxon>Chelicerata</taxon>
        <taxon>Arachnida</taxon>
        <taxon>Acari</taxon>
        <taxon>Parasitiformes</taxon>
        <taxon>Ixodida</taxon>
        <taxon>Ixodoidea</taxon>
        <taxon>Ixodidae</taxon>
        <taxon>Rhipicephalinae</taxon>
        <taxon>Rhipicephalus</taxon>
        <taxon>Rhipicephalus</taxon>
    </lineage>
</organism>
<dbReference type="Gene3D" id="2.100.10.50">
    <property type="match status" value="1"/>
</dbReference>
<dbReference type="InterPro" id="IPR005112">
    <property type="entry name" value="dDENN_dom"/>
</dbReference>
<feature type="compositionally biased region" description="Polar residues" evidence="3">
    <location>
        <begin position="1081"/>
        <end position="1092"/>
    </location>
</feature>
<reference evidence="6" key="1">
    <citation type="journal article" date="2017" name="Parasit. Vectors">
        <title>Sialotranscriptomics of Rhipicephalus zambeziensis reveals intricate expression profiles of secretory proteins and suggests tight temporal transcriptional regulation during blood-feeding.</title>
        <authorList>
            <person name="de Castro M.H."/>
            <person name="de Klerk D."/>
            <person name="Pienaar R."/>
            <person name="Rees D.J.G."/>
            <person name="Mans B.J."/>
        </authorList>
    </citation>
    <scope>NUCLEOTIDE SEQUENCE</scope>
    <source>
        <tissue evidence="6">Salivary glands</tissue>
    </source>
</reference>
<feature type="region of interest" description="Disordered" evidence="3">
    <location>
        <begin position="1074"/>
        <end position="1093"/>
    </location>
</feature>
<evidence type="ECO:0000313" key="6">
    <source>
        <dbReference type="EMBL" id="MAA17656.1"/>
    </source>
</evidence>